<protein>
    <submittedName>
        <fullName evidence="1">Uncharacterized protein</fullName>
    </submittedName>
</protein>
<organism evidence="1 2">
    <name type="scientific">Tieghemostelium lacteum</name>
    <name type="common">Slime mold</name>
    <name type="synonym">Dictyostelium lacteum</name>
    <dbReference type="NCBI Taxonomy" id="361077"/>
    <lineage>
        <taxon>Eukaryota</taxon>
        <taxon>Amoebozoa</taxon>
        <taxon>Evosea</taxon>
        <taxon>Eumycetozoa</taxon>
        <taxon>Dictyostelia</taxon>
        <taxon>Dictyosteliales</taxon>
        <taxon>Raperosteliaceae</taxon>
        <taxon>Tieghemostelium</taxon>
    </lineage>
</organism>
<accession>A0A152A475</accession>
<reference evidence="1 2" key="1">
    <citation type="submission" date="2015-12" db="EMBL/GenBank/DDBJ databases">
        <title>Dictyostelia acquired genes for synthesis and detection of signals that induce cell-type specialization by lateral gene transfer from prokaryotes.</title>
        <authorList>
            <person name="Gloeckner G."/>
            <person name="Schaap P."/>
        </authorList>
    </citation>
    <scope>NUCLEOTIDE SEQUENCE [LARGE SCALE GENOMIC DNA]</scope>
    <source>
        <strain evidence="1 2">TK</strain>
    </source>
</reference>
<comment type="caution">
    <text evidence="1">The sequence shown here is derived from an EMBL/GenBank/DDBJ whole genome shotgun (WGS) entry which is preliminary data.</text>
</comment>
<proteinExistence type="predicted"/>
<name>A0A152A475_TIELA</name>
<evidence type="ECO:0000313" key="1">
    <source>
        <dbReference type="EMBL" id="KYR01036.1"/>
    </source>
</evidence>
<dbReference type="AlphaFoldDB" id="A0A152A475"/>
<keyword evidence="2" id="KW-1185">Reference proteome</keyword>
<dbReference type="EMBL" id="LODT01000011">
    <property type="protein sequence ID" value="KYR01036.1"/>
    <property type="molecule type" value="Genomic_DNA"/>
</dbReference>
<dbReference type="InParanoid" id="A0A152A475"/>
<gene>
    <name evidence="1" type="ORF">DLAC_02123</name>
</gene>
<evidence type="ECO:0000313" key="2">
    <source>
        <dbReference type="Proteomes" id="UP000076078"/>
    </source>
</evidence>
<dbReference type="Proteomes" id="UP000076078">
    <property type="component" value="Unassembled WGS sequence"/>
</dbReference>
<sequence length="1172" mass="138245">MLDKELLKREFYLRVYQYPNVIPHPTLERCEACGEAVNVSCCSYGYRILLYYLDSLTIEDQQTVLEIFNEWYQATPEYRSELIQKYNVPDKNTGYQGFRFPITPEYEIHREILPNTLPYQIKRYLQHCVINKSIIYYKFKDGIHSNDIIQRMVYYYCILLSSSKADFRKAAISLFDDELVLQNLNSLGIRIRLITKETLKNVIEKLFTDKYIHLLPYYQDALTSFNNKLTYPISTLASHINRKYLLLLKDEVSTYLVNLICDTYIPSKSTIELDFQALKDVILFCFQRSPFDTKYEEKKSNILNLYKKFKIEFREFIGSFFLENFESTSSSDLRDICIGILLYRERCKLHFKIDYVKIENFIIEYLCNVRVPFSVTHELVNQIVDPFPYFSKIYTNIYSKTKSSMLLYILFNKLSLENFKKVEFEEIECDVNLYFVAIYLKYYGVGHSKTKKYLKLIRDSNTKVFPALFCQSDLNMYNGINTQCIEYIDSTMGYRGLFKSFSDIGAKSYFRSISVYLKDKIAHVYSENLKKLPKKSEAFIKKYGDMMVWYMMSPENTLFSNELFQVLFQSVHHAKFLIENLQKDTREMIIAKLKASKSSPKRSITLNLAWVLKDYYAPKEIEKILSLTLESFDIAFHDINVLKLFPTLDCAAGYTLISSLYSNASISSLFDLYDKKDEPLSSDFYKMAEICLMLNVTSMTHRYNGQRIMNLIQLGFNDINNIYKDVEITTEEQISHLNSSILVGSRRYLLKSKLFKEFYFGLPSRTKQLIRKISSSDIPYILELEEQEAKGLTGVTNGQTQIDLPLLPNRIYEHIIHMVYYDNTVHPVFKIQLATVSRLFFNLASKVLTENYHEDYLVGYITIQDMSKINIDHPFCLLKKHCKFISFSDLKEIPMEEAYELFYNQLESFQINLSMYNFFIVDRPTKIKYIEILVSSDNLELKSFITLFKQSPLLERIDFCITVSWRKFQAFMVSLLQMELPNVKVINLYLNHNVIISDGFQLNDILSSVGPLKRPLPKFNISSVPSFIKFNGPVDKVNIKFYNFDLDRMKLFYPPIFQEIPFKFIKLSMENIQHALHMIDFIDDYTNIKKIELRFFQFSKMTVENVQLLFTKISENKNIKSFSTYCNIYLLSPAYPLLDEESWKFINMKDFKTIDSNIHFHRFDKSKDSWVQ</sequence>